<proteinExistence type="predicted"/>
<dbReference type="SUPFAM" id="SSF46955">
    <property type="entry name" value="Putative DNA-binding domain"/>
    <property type="match status" value="1"/>
</dbReference>
<dbReference type="Proteomes" id="UP000236723">
    <property type="component" value="Unassembled WGS sequence"/>
</dbReference>
<name>A0A1H6A744_9ACTN</name>
<dbReference type="InterPro" id="IPR009061">
    <property type="entry name" value="DNA-bd_dom_put_sf"/>
</dbReference>
<dbReference type="InterPro" id="IPR041657">
    <property type="entry name" value="HTH_17"/>
</dbReference>
<sequence length="66" mass="7411">MAARTQTPTRSRPGWATTDQAAQHLGVARQTLANWRSQGRGPTWSKRGGVVRYRWADLDAWMSDSP</sequence>
<dbReference type="RefSeq" id="WP_103938223.1">
    <property type="nucleotide sequence ID" value="NZ_FNVO01000005.1"/>
</dbReference>
<evidence type="ECO:0000313" key="2">
    <source>
        <dbReference type="EMBL" id="SEG44261.1"/>
    </source>
</evidence>
<protein>
    <submittedName>
        <fullName evidence="2">DNA binding domain-containing protein, excisionase family</fullName>
    </submittedName>
</protein>
<dbReference type="Gene3D" id="1.10.10.10">
    <property type="entry name" value="Winged helix-like DNA-binding domain superfamily/Winged helix DNA-binding domain"/>
    <property type="match status" value="1"/>
</dbReference>
<dbReference type="Pfam" id="PF12728">
    <property type="entry name" value="HTH_17"/>
    <property type="match status" value="1"/>
</dbReference>
<feature type="domain" description="Helix-turn-helix" evidence="1">
    <location>
        <begin position="17"/>
        <end position="63"/>
    </location>
</feature>
<dbReference type="OrthoDB" id="5524782at2"/>
<dbReference type="AlphaFoldDB" id="A0A1H6A744"/>
<evidence type="ECO:0000259" key="1">
    <source>
        <dbReference type="Pfam" id="PF12728"/>
    </source>
</evidence>
<evidence type="ECO:0000313" key="3">
    <source>
        <dbReference type="Proteomes" id="UP000236723"/>
    </source>
</evidence>
<dbReference type="EMBL" id="FNVO01000005">
    <property type="protein sequence ID" value="SEG44261.1"/>
    <property type="molecule type" value="Genomic_DNA"/>
</dbReference>
<keyword evidence="3" id="KW-1185">Reference proteome</keyword>
<gene>
    <name evidence="2" type="ORF">SAMN04489712_105242</name>
</gene>
<reference evidence="3" key="1">
    <citation type="submission" date="2016-10" db="EMBL/GenBank/DDBJ databases">
        <authorList>
            <person name="Varghese N."/>
            <person name="Submissions S."/>
        </authorList>
    </citation>
    <scope>NUCLEOTIDE SEQUENCE [LARGE SCALE GENOMIC DNA]</scope>
    <source>
        <strain evidence="3">DSM 43163</strain>
    </source>
</reference>
<organism evidence="2 3">
    <name type="scientific">Thermomonospora echinospora</name>
    <dbReference type="NCBI Taxonomy" id="1992"/>
    <lineage>
        <taxon>Bacteria</taxon>
        <taxon>Bacillati</taxon>
        <taxon>Actinomycetota</taxon>
        <taxon>Actinomycetes</taxon>
        <taxon>Streptosporangiales</taxon>
        <taxon>Thermomonosporaceae</taxon>
        <taxon>Thermomonospora</taxon>
    </lineage>
</organism>
<accession>A0A1H6A744</accession>
<dbReference type="InterPro" id="IPR036388">
    <property type="entry name" value="WH-like_DNA-bd_sf"/>
</dbReference>